<dbReference type="Pfam" id="PF00440">
    <property type="entry name" value="TetR_N"/>
    <property type="match status" value="1"/>
</dbReference>
<dbReference type="Pfam" id="PF14278">
    <property type="entry name" value="TetR_C_8"/>
    <property type="match status" value="1"/>
</dbReference>
<comment type="caution">
    <text evidence="4">The sequence shown here is derived from an EMBL/GenBank/DDBJ whole genome shotgun (WGS) entry which is preliminary data.</text>
</comment>
<keyword evidence="1 2" id="KW-0238">DNA-binding</keyword>
<dbReference type="Proteomes" id="UP000697472">
    <property type="component" value="Unassembled WGS sequence"/>
</dbReference>
<evidence type="ECO:0000259" key="3">
    <source>
        <dbReference type="PROSITE" id="PS50977"/>
    </source>
</evidence>
<gene>
    <name evidence="4" type="ORF">JOC28_000546</name>
</gene>
<evidence type="ECO:0000313" key="4">
    <source>
        <dbReference type="EMBL" id="MBM7642252.1"/>
    </source>
</evidence>
<dbReference type="RefSeq" id="WP_205009102.1">
    <property type="nucleotide sequence ID" value="NZ_JAFBEH010000007.1"/>
</dbReference>
<dbReference type="SUPFAM" id="SSF46689">
    <property type="entry name" value="Homeodomain-like"/>
    <property type="match status" value="1"/>
</dbReference>
<feature type="DNA-binding region" description="H-T-H motif" evidence="2">
    <location>
        <begin position="46"/>
        <end position="65"/>
    </location>
</feature>
<dbReference type="InterPro" id="IPR050624">
    <property type="entry name" value="HTH-type_Tx_Regulator"/>
</dbReference>
<dbReference type="PROSITE" id="PS50977">
    <property type="entry name" value="HTH_TETR_2"/>
    <property type="match status" value="1"/>
</dbReference>
<name>A0ABS2PQE0_9STRE</name>
<sequence>MAEKRISSESIKNLRKSNRLSQKLTIESLETALLQLLENKSLKQLTISELVSKAGVSRNAFYRNFTSKEAILKGRFRRVIRRIMKQMQRFNLEEDRYQAWLFLFRESKKEAHLIRLAKENQLDHWLNEMVLESLSKYQNHRKKELTSYSNFFWSTAILSVLIKWISDGMTIPEEEMAAIDLPLLP</sequence>
<protein>
    <submittedName>
        <fullName evidence="4">AcrR family transcriptional regulator</fullName>
    </submittedName>
</protein>
<evidence type="ECO:0000313" key="5">
    <source>
        <dbReference type="Proteomes" id="UP000697472"/>
    </source>
</evidence>
<dbReference type="InterPro" id="IPR009057">
    <property type="entry name" value="Homeodomain-like_sf"/>
</dbReference>
<dbReference type="EMBL" id="JAFBEH010000007">
    <property type="protein sequence ID" value="MBM7642252.1"/>
    <property type="molecule type" value="Genomic_DNA"/>
</dbReference>
<organism evidence="4 5">
    <name type="scientific">Streptococcus loxodontisalivarius</name>
    <dbReference type="NCBI Taxonomy" id="1349415"/>
    <lineage>
        <taxon>Bacteria</taxon>
        <taxon>Bacillati</taxon>
        <taxon>Bacillota</taxon>
        <taxon>Bacilli</taxon>
        <taxon>Lactobacillales</taxon>
        <taxon>Streptococcaceae</taxon>
        <taxon>Streptococcus</taxon>
    </lineage>
</organism>
<evidence type="ECO:0000256" key="1">
    <source>
        <dbReference type="ARBA" id="ARBA00023125"/>
    </source>
</evidence>
<dbReference type="InterPro" id="IPR039532">
    <property type="entry name" value="TetR_C_Firmicutes"/>
</dbReference>
<proteinExistence type="predicted"/>
<accession>A0ABS2PQE0</accession>
<reference evidence="4 5" key="1">
    <citation type="submission" date="2021-01" db="EMBL/GenBank/DDBJ databases">
        <title>Genomic Encyclopedia of Type Strains, Phase IV (KMG-IV): sequencing the most valuable type-strain genomes for metagenomic binning, comparative biology and taxonomic classification.</title>
        <authorList>
            <person name="Goeker M."/>
        </authorList>
    </citation>
    <scope>NUCLEOTIDE SEQUENCE [LARGE SCALE GENOMIC DNA]</scope>
    <source>
        <strain evidence="4 5">DSM 27382</strain>
    </source>
</reference>
<dbReference type="InterPro" id="IPR001647">
    <property type="entry name" value="HTH_TetR"/>
</dbReference>
<evidence type="ECO:0000256" key="2">
    <source>
        <dbReference type="PROSITE-ProRule" id="PRU00335"/>
    </source>
</evidence>
<feature type="domain" description="HTH tetR-type" evidence="3">
    <location>
        <begin position="23"/>
        <end position="83"/>
    </location>
</feature>
<dbReference type="PANTHER" id="PTHR43479">
    <property type="entry name" value="ACREF/ENVCD OPERON REPRESSOR-RELATED"/>
    <property type="match status" value="1"/>
</dbReference>
<dbReference type="Gene3D" id="1.10.357.10">
    <property type="entry name" value="Tetracycline Repressor, domain 2"/>
    <property type="match status" value="1"/>
</dbReference>
<dbReference type="PANTHER" id="PTHR43479:SF11">
    <property type="entry name" value="ACREF_ENVCD OPERON REPRESSOR-RELATED"/>
    <property type="match status" value="1"/>
</dbReference>
<keyword evidence="5" id="KW-1185">Reference proteome</keyword>